<gene>
    <name evidence="1" type="ORF">Amac_088320</name>
</gene>
<proteinExistence type="predicted"/>
<dbReference type="Proteomes" id="UP000331127">
    <property type="component" value="Unassembled WGS sequence"/>
</dbReference>
<dbReference type="AlphaFoldDB" id="A0A5M3X0F0"/>
<comment type="caution">
    <text evidence="1">The sequence shown here is derived from an EMBL/GenBank/DDBJ whole genome shotgun (WGS) entry which is preliminary data.</text>
</comment>
<reference evidence="1 2" key="1">
    <citation type="submission" date="2019-10" db="EMBL/GenBank/DDBJ databases">
        <title>Whole genome shotgun sequence of Acrocarpospora macrocephala NBRC 16266.</title>
        <authorList>
            <person name="Ichikawa N."/>
            <person name="Kimura A."/>
            <person name="Kitahashi Y."/>
            <person name="Komaki H."/>
            <person name="Oguchi A."/>
        </authorList>
    </citation>
    <scope>NUCLEOTIDE SEQUENCE [LARGE SCALE GENOMIC DNA]</scope>
    <source>
        <strain evidence="1 2">NBRC 16266</strain>
    </source>
</reference>
<protein>
    <submittedName>
        <fullName evidence="1">Uncharacterized protein</fullName>
    </submittedName>
</protein>
<name>A0A5M3X0F0_9ACTN</name>
<accession>A0A5M3X0F0</accession>
<dbReference type="EMBL" id="BLAE01000072">
    <property type="protein sequence ID" value="GES15235.1"/>
    <property type="molecule type" value="Genomic_DNA"/>
</dbReference>
<organism evidence="1 2">
    <name type="scientific">Acrocarpospora macrocephala</name>
    <dbReference type="NCBI Taxonomy" id="150177"/>
    <lineage>
        <taxon>Bacteria</taxon>
        <taxon>Bacillati</taxon>
        <taxon>Actinomycetota</taxon>
        <taxon>Actinomycetes</taxon>
        <taxon>Streptosporangiales</taxon>
        <taxon>Streptosporangiaceae</taxon>
        <taxon>Acrocarpospora</taxon>
    </lineage>
</organism>
<keyword evidence="2" id="KW-1185">Reference proteome</keyword>
<sequence length="390" mass="42307">MVEEHAMPAQKRVDVSPQARGRELARMGKQLWQESGSVKEAAVELMNRNPDICSLQAHRYACGLSQDQAALRYNEVTGHQTSLGGTSVNAWETWARSHGRAGSPPTFSSLLILATAYGHGPLGVADEPISPSDLVAEAYERLAPEDQLSLKRFTAATLPSTRPETQEMAFPARVPRSELSPSGLLIAEGNIIGSDFSLAVPTVEYGNPAIRLFSLPNPQPGQLLNLTWACFGLGLERLIHQIKNLGRRLEADACFGINEAGLVMATFLASAQFGRCPIGYLKCIKNRDEIALDGASVYPNLREAPTIVLCDFEVKHANVVGFITQEIRQRYPEAEIYFVVFGAMTKDPGLEVASFDDLTGAGIMRAADFAAVFIAATMSPPGIEPPLELR</sequence>
<evidence type="ECO:0000313" key="1">
    <source>
        <dbReference type="EMBL" id="GES15235.1"/>
    </source>
</evidence>
<evidence type="ECO:0000313" key="2">
    <source>
        <dbReference type="Proteomes" id="UP000331127"/>
    </source>
</evidence>